<dbReference type="Gene3D" id="3.50.50.60">
    <property type="entry name" value="FAD/NAD(P)-binding domain"/>
    <property type="match status" value="1"/>
</dbReference>
<organism evidence="2">
    <name type="scientific">marine metagenome</name>
    <dbReference type="NCBI Taxonomy" id="408172"/>
    <lineage>
        <taxon>unclassified sequences</taxon>
        <taxon>metagenomes</taxon>
        <taxon>ecological metagenomes</taxon>
    </lineage>
</organism>
<dbReference type="SUPFAM" id="SSF51971">
    <property type="entry name" value="Nucleotide-binding domain"/>
    <property type="match status" value="1"/>
</dbReference>
<feature type="non-terminal residue" evidence="2">
    <location>
        <position position="54"/>
    </location>
</feature>
<dbReference type="AlphaFoldDB" id="A0A381RTN2"/>
<proteinExistence type="predicted"/>
<dbReference type="EMBL" id="UINC01002307">
    <property type="protein sequence ID" value="SUZ95232.1"/>
    <property type="molecule type" value="Genomic_DNA"/>
</dbReference>
<reference evidence="2" key="1">
    <citation type="submission" date="2018-05" db="EMBL/GenBank/DDBJ databases">
        <authorList>
            <person name="Lanie J.A."/>
            <person name="Ng W.-L."/>
            <person name="Kazmierczak K.M."/>
            <person name="Andrzejewski T.M."/>
            <person name="Davidsen T.M."/>
            <person name="Wayne K.J."/>
            <person name="Tettelin H."/>
            <person name="Glass J.I."/>
            <person name="Rusch D."/>
            <person name="Podicherti R."/>
            <person name="Tsui H.-C.T."/>
            <person name="Winkler M.E."/>
        </authorList>
    </citation>
    <scope>NUCLEOTIDE SEQUENCE</scope>
</reference>
<protein>
    <recommendedName>
        <fullName evidence="1">FAD-binding domain-containing protein</fullName>
    </recommendedName>
</protein>
<sequence length="54" mass="5759">MEFKTDVVIIGAGPSGLFQCFELGLLGIDAHIVDSLPVIGGQCSMLYPDKAIYD</sequence>
<accession>A0A381RTN2</accession>
<dbReference type="GO" id="GO:0071949">
    <property type="term" value="F:FAD binding"/>
    <property type="evidence" value="ECO:0007669"/>
    <property type="project" value="InterPro"/>
</dbReference>
<dbReference type="InterPro" id="IPR002938">
    <property type="entry name" value="FAD-bd"/>
</dbReference>
<dbReference type="InterPro" id="IPR036188">
    <property type="entry name" value="FAD/NAD-bd_sf"/>
</dbReference>
<feature type="domain" description="FAD-binding" evidence="1">
    <location>
        <begin position="4"/>
        <end position="36"/>
    </location>
</feature>
<evidence type="ECO:0000313" key="2">
    <source>
        <dbReference type="EMBL" id="SUZ95232.1"/>
    </source>
</evidence>
<dbReference type="Pfam" id="PF01494">
    <property type="entry name" value="FAD_binding_3"/>
    <property type="match status" value="1"/>
</dbReference>
<evidence type="ECO:0000259" key="1">
    <source>
        <dbReference type="Pfam" id="PF01494"/>
    </source>
</evidence>
<name>A0A381RTN2_9ZZZZ</name>
<gene>
    <name evidence="2" type="ORF">METZ01_LOCUS48086</name>
</gene>